<evidence type="ECO:0000256" key="3">
    <source>
        <dbReference type="ARBA" id="ARBA00022989"/>
    </source>
</evidence>
<evidence type="ECO:0000256" key="1">
    <source>
        <dbReference type="ARBA" id="ARBA00004370"/>
    </source>
</evidence>
<proteinExistence type="predicted"/>
<keyword evidence="2 5" id="KW-0812">Transmembrane</keyword>
<reference evidence="7" key="1">
    <citation type="submission" date="2018-06" db="EMBL/GenBank/DDBJ databases">
        <authorList>
            <person name="Zhirakovskaya E."/>
        </authorList>
    </citation>
    <scope>NUCLEOTIDE SEQUENCE</scope>
</reference>
<dbReference type="GO" id="GO:0016020">
    <property type="term" value="C:membrane"/>
    <property type="evidence" value="ECO:0007669"/>
    <property type="project" value="UniProtKB-SubCell"/>
</dbReference>
<evidence type="ECO:0000313" key="7">
    <source>
        <dbReference type="EMBL" id="VAX04230.1"/>
    </source>
</evidence>
<sequence length="159" mass="17092">MLGISRDCWWAGAERVVLTLWVGGLWIAGYVVAPSLFASMDDRQLAGRMAGQIFQLVSYIGLAVGATLLLSIILQKGGGWLRDNRARIVLLMLLLIVLSIGVLVPMMQELKLIGLAPGSEQATQFARLHGAASILHLINSLLGLWLVATGFNDGAKAQK</sequence>
<keyword evidence="3 5" id="KW-1133">Transmembrane helix</keyword>
<organism evidence="7">
    <name type="scientific">hydrothermal vent metagenome</name>
    <dbReference type="NCBI Taxonomy" id="652676"/>
    <lineage>
        <taxon>unclassified sequences</taxon>
        <taxon>metagenomes</taxon>
        <taxon>ecological metagenomes</taxon>
    </lineage>
</organism>
<feature type="domain" description="TMEM205-like" evidence="6">
    <location>
        <begin position="17"/>
        <end position="111"/>
    </location>
</feature>
<dbReference type="InterPro" id="IPR025423">
    <property type="entry name" value="TMEM205-like"/>
</dbReference>
<name>A0A3B1B1Q0_9ZZZZ</name>
<evidence type="ECO:0000256" key="4">
    <source>
        <dbReference type="ARBA" id="ARBA00023136"/>
    </source>
</evidence>
<protein>
    <recommendedName>
        <fullName evidence="6">TMEM205-like domain-containing protein</fullName>
    </recommendedName>
</protein>
<dbReference type="AlphaFoldDB" id="A0A3B1B1Q0"/>
<gene>
    <name evidence="7" type="ORF">MNBD_GAMMA19-738</name>
</gene>
<evidence type="ECO:0000256" key="2">
    <source>
        <dbReference type="ARBA" id="ARBA00022692"/>
    </source>
</evidence>
<dbReference type="Pfam" id="PF13664">
    <property type="entry name" value="DUF4149"/>
    <property type="match status" value="1"/>
</dbReference>
<comment type="subcellular location">
    <subcellularLocation>
        <location evidence="1">Membrane</location>
    </subcellularLocation>
</comment>
<evidence type="ECO:0000259" key="6">
    <source>
        <dbReference type="Pfam" id="PF13664"/>
    </source>
</evidence>
<feature type="transmembrane region" description="Helical" evidence="5">
    <location>
        <begin position="128"/>
        <end position="151"/>
    </location>
</feature>
<evidence type="ECO:0000256" key="5">
    <source>
        <dbReference type="SAM" id="Phobius"/>
    </source>
</evidence>
<accession>A0A3B1B1Q0</accession>
<keyword evidence="4 5" id="KW-0472">Membrane</keyword>
<feature type="transmembrane region" description="Helical" evidence="5">
    <location>
        <begin position="12"/>
        <end position="33"/>
    </location>
</feature>
<feature type="transmembrane region" description="Helical" evidence="5">
    <location>
        <begin position="53"/>
        <end position="74"/>
    </location>
</feature>
<feature type="transmembrane region" description="Helical" evidence="5">
    <location>
        <begin position="86"/>
        <end position="108"/>
    </location>
</feature>
<dbReference type="EMBL" id="UOFV01000456">
    <property type="protein sequence ID" value="VAX04230.1"/>
    <property type="molecule type" value="Genomic_DNA"/>
</dbReference>